<reference evidence="1 2" key="1">
    <citation type="submission" date="2017-10" db="EMBL/GenBank/DDBJ databases">
        <title>Sequencing the genomes of 1000 actinobacteria strains.</title>
        <authorList>
            <person name="Klenk H.-P."/>
        </authorList>
    </citation>
    <scope>NUCLEOTIDE SEQUENCE [LARGE SCALE GENOMIC DNA]</scope>
    <source>
        <strain evidence="1 2">DSM 21838</strain>
    </source>
</reference>
<organism evidence="1 2">
    <name type="scientific">Georgenia soli</name>
    <dbReference type="NCBI Taxonomy" id="638953"/>
    <lineage>
        <taxon>Bacteria</taxon>
        <taxon>Bacillati</taxon>
        <taxon>Actinomycetota</taxon>
        <taxon>Actinomycetes</taxon>
        <taxon>Micrococcales</taxon>
        <taxon>Bogoriellaceae</taxon>
        <taxon>Georgenia</taxon>
    </lineage>
</organism>
<comment type="caution">
    <text evidence="1">The sequence shown here is derived from an EMBL/GenBank/DDBJ whole genome shotgun (WGS) entry which is preliminary data.</text>
</comment>
<dbReference type="Proteomes" id="UP000222106">
    <property type="component" value="Unassembled WGS sequence"/>
</dbReference>
<dbReference type="EMBL" id="PDJI01000001">
    <property type="protein sequence ID" value="PFG45115.1"/>
    <property type="molecule type" value="Genomic_DNA"/>
</dbReference>
<sequence>MGKEPVLQLNELSDLQLRRDHLWYATYQM</sequence>
<evidence type="ECO:0000313" key="2">
    <source>
        <dbReference type="Proteomes" id="UP000222106"/>
    </source>
</evidence>
<keyword evidence="2" id="KW-1185">Reference proteome</keyword>
<accession>A0A2A9F3T4</accession>
<name>A0A2A9F3T4_9MICO</name>
<gene>
    <name evidence="1" type="ORF">ATJ97_0035</name>
</gene>
<dbReference type="AlphaFoldDB" id="A0A2A9F3T4"/>
<protein>
    <submittedName>
        <fullName evidence="1">Uncharacterized protein</fullName>
    </submittedName>
</protein>
<proteinExistence type="predicted"/>
<evidence type="ECO:0000313" key="1">
    <source>
        <dbReference type="EMBL" id="PFG45115.1"/>
    </source>
</evidence>